<dbReference type="PANTHER" id="PTHR19855:SF34">
    <property type="entry name" value="F-BOX_WD REPEAT-CONTAINING PROTEIN 9"/>
    <property type="match status" value="1"/>
</dbReference>
<sequence>PEQTQFASPPPNDRLSMDQLPLEILLQIFNYLDPYFLSRTMTRVCVRFATILHDELFWKKKLSNIIISRHLGGNEVELRNPYNIGLQEHHWLSGRNILWRDLAVNFSLLEQKWNVHKSQICTQNFHQPHFAPVDTVKILLGGTAVVSGGRDRMVNLWKINCETLHLEAIYSADRSHTGWIWDIDYYEPDTFFTSSWDNNVVHWATEGLQRLTTFNCGKPVMAVSSTRGLVAAGLHTPRIVLLDPRIGVAQDNAISSISFEMHSHTVTDVLLLPERNILLSTSEDKTLRFFDIRFHKQCYNAVTISRDNSFPRCLGFYKELIYIGDSRGNIHMSSIGGEVSDNITFNIGTTRLITSVVPHTSGVTVGSIDRHIRIINTCTTTPPVIFWDQEIAGQVSSVDQHKDLIAVSSAMGFVTLFKAASF</sequence>
<proteinExistence type="predicted"/>
<dbReference type="SUPFAM" id="SSF81383">
    <property type="entry name" value="F-box domain"/>
    <property type="match status" value="1"/>
</dbReference>
<dbReference type="SMART" id="SM00320">
    <property type="entry name" value="WD40"/>
    <property type="match status" value="4"/>
</dbReference>
<protein>
    <submittedName>
        <fullName evidence="3">Putative microtubule binding protein ytm1</fullName>
    </submittedName>
</protein>
<dbReference type="Pfam" id="PF00400">
    <property type="entry name" value="WD40"/>
    <property type="match status" value="1"/>
</dbReference>
<feature type="repeat" description="WD" evidence="1">
    <location>
        <begin position="126"/>
        <end position="160"/>
    </location>
</feature>
<evidence type="ECO:0000313" key="3">
    <source>
        <dbReference type="EMBL" id="JAP04235.1"/>
    </source>
</evidence>
<dbReference type="Gene3D" id="1.20.1280.50">
    <property type="match status" value="1"/>
</dbReference>
<feature type="non-terminal residue" evidence="3">
    <location>
        <position position="1"/>
    </location>
</feature>
<dbReference type="SUPFAM" id="SSF50978">
    <property type="entry name" value="WD40 repeat-like"/>
    <property type="match status" value="1"/>
</dbReference>
<dbReference type="InterPro" id="IPR036322">
    <property type="entry name" value="WD40_repeat_dom_sf"/>
</dbReference>
<evidence type="ECO:0000256" key="1">
    <source>
        <dbReference type="PROSITE-ProRule" id="PRU00221"/>
    </source>
</evidence>
<accession>A0A0V0G7X3</accession>
<dbReference type="InterPro" id="IPR001680">
    <property type="entry name" value="WD40_rpt"/>
</dbReference>
<dbReference type="InterPro" id="IPR015943">
    <property type="entry name" value="WD40/YVTN_repeat-like_dom_sf"/>
</dbReference>
<keyword evidence="1" id="KW-0853">WD repeat</keyword>
<dbReference type="PROSITE" id="PS50082">
    <property type="entry name" value="WD_REPEATS_2"/>
    <property type="match status" value="2"/>
</dbReference>
<dbReference type="Gene3D" id="2.130.10.10">
    <property type="entry name" value="YVTN repeat-like/Quinoprotein amine dehydrogenase"/>
    <property type="match status" value="2"/>
</dbReference>
<organism evidence="3">
    <name type="scientific">Triatoma dimidiata</name>
    <name type="common">Kissing bug</name>
    <name type="synonym">Meccus dimidiatus</name>
    <dbReference type="NCBI Taxonomy" id="72491"/>
    <lineage>
        <taxon>Eukaryota</taxon>
        <taxon>Metazoa</taxon>
        <taxon>Ecdysozoa</taxon>
        <taxon>Arthropoda</taxon>
        <taxon>Hexapoda</taxon>
        <taxon>Insecta</taxon>
        <taxon>Pterygota</taxon>
        <taxon>Neoptera</taxon>
        <taxon>Paraneoptera</taxon>
        <taxon>Hemiptera</taxon>
        <taxon>Heteroptera</taxon>
        <taxon>Panheteroptera</taxon>
        <taxon>Cimicomorpha</taxon>
        <taxon>Reduviidae</taxon>
        <taxon>Triatominae</taxon>
        <taxon>Triatoma</taxon>
    </lineage>
</organism>
<dbReference type="InterPro" id="IPR036047">
    <property type="entry name" value="F-box-like_dom_sf"/>
</dbReference>
<dbReference type="SMART" id="SM00256">
    <property type="entry name" value="FBOX"/>
    <property type="match status" value="1"/>
</dbReference>
<name>A0A0V0G7X3_TRIDM</name>
<dbReference type="Pfam" id="PF12937">
    <property type="entry name" value="F-box-like"/>
    <property type="match status" value="1"/>
</dbReference>
<dbReference type="PROSITE" id="PS50181">
    <property type="entry name" value="FBOX"/>
    <property type="match status" value="1"/>
</dbReference>
<reference evidence="3" key="1">
    <citation type="journal article" date="2018" name="J. Proteomics">
        <title>Exploring the molecular complexity of Triatoma dimidiata sialome.</title>
        <authorList>
            <person name="Santiago P.B."/>
            <person name="de Araujo C.N."/>
            <person name="Charneau S."/>
            <person name="Bastos I.M.D."/>
            <person name="Assumpcao T.C.F."/>
            <person name="Queiroz R.M.L."/>
            <person name="Praca Y.R."/>
            <person name="Cordeiro T.M."/>
            <person name="Garcia C.H.S."/>
            <person name="da Silva I.G."/>
            <person name="Raiol T."/>
            <person name="Motta F.N."/>
            <person name="de Araujo Oliveira J.V."/>
            <person name="de Sousa M.V."/>
            <person name="Ribeiro J.M.C."/>
            <person name="de Santana J.M."/>
        </authorList>
    </citation>
    <scope>NUCLEOTIDE SEQUENCE</scope>
    <source>
        <strain evidence="3">Santander</strain>
        <tissue evidence="3">Salivary glands</tissue>
    </source>
</reference>
<dbReference type="PANTHER" id="PTHR19855">
    <property type="entry name" value="WD40 REPEAT PROTEIN 12, 37"/>
    <property type="match status" value="1"/>
</dbReference>
<dbReference type="InterPro" id="IPR001810">
    <property type="entry name" value="F-box_dom"/>
</dbReference>
<feature type="repeat" description="WD" evidence="1">
    <location>
        <begin position="259"/>
        <end position="293"/>
    </location>
</feature>
<evidence type="ECO:0000259" key="2">
    <source>
        <dbReference type="PROSITE" id="PS50181"/>
    </source>
</evidence>
<dbReference type="AlphaFoldDB" id="A0A0V0G7X3"/>
<dbReference type="EMBL" id="GECL01001889">
    <property type="protein sequence ID" value="JAP04235.1"/>
    <property type="molecule type" value="Transcribed_RNA"/>
</dbReference>
<feature type="domain" description="F-box" evidence="2">
    <location>
        <begin position="14"/>
        <end position="61"/>
    </location>
</feature>